<name>A0ABU4FC17_9ACTN</name>
<dbReference type="PANTHER" id="PTHR44103">
    <property type="entry name" value="PROPROTEIN CONVERTASE P"/>
    <property type="match status" value="1"/>
</dbReference>
<organism evidence="3 4">
    <name type="scientific">Streptomyces prunicolor</name>
    <dbReference type="NCBI Taxonomy" id="67348"/>
    <lineage>
        <taxon>Bacteria</taxon>
        <taxon>Bacillati</taxon>
        <taxon>Actinomycetota</taxon>
        <taxon>Actinomycetes</taxon>
        <taxon>Kitasatosporales</taxon>
        <taxon>Streptomycetaceae</taxon>
        <taxon>Streptomyces</taxon>
    </lineage>
</organism>
<dbReference type="SUPFAM" id="SSF51004">
    <property type="entry name" value="C-terminal (heme d1) domain of cytochrome cd1-nitrite reductase"/>
    <property type="match status" value="1"/>
</dbReference>
<evidence type="ECO:0000259" key="2">
    <source>
        <dbReference type="Pfam" id="PF13860"/>
    </source>
</evidence>
<evidence type="ECO:0000313" key="3">
    <source>
        <dbReference type="EMBL" id="MDV7216830.1"/>
    </source>
</evidence>
<accession>A0ABU4FC17</accession>
<evidence type="ECO:0000313" key="4">
    <source>
        <dbReference type="Proteomes" id="UP001187346"/>
    </source>
</evidence>
<dbReference type="InterPro" id="IPR013517">
    <property type="entry name" value="FG-GAP"/>
</dbReference>
<comment type="caution">
    <text evidence="3">The sequence shown here is derived from an EMBL/GenBank/DDBJ whole genome shotgun (WGS) entry which is preliminary data.</text>
</comment>
<sequence>MARRTAARRNTARGIVAASAVLIVTVGPGPLSIPAGAAGSTGVAAEKVFQSDRYVPRADRVYSAGPHGYLHAQEGTSGYLWTSYDSGTTTTTTQLGDLARLETPAYLGASSDLVADVVSATSKVVLRDPVAGTATDVALTHGTYAATYGTHVLTQARTADGSRVLYLYGDGAPADGTLVDGWPAGITANFTVLGGDSGTAVIGYALGGVRHLALVDLAAAKVTGDVTVSAAPAGVALSADRLVWYAEGGTVAHVLDRGDLSAAETTVTLPGTEGTSYLGITGRWLVVARSVPGQPHNLVDTSGEPLMAVPLAGGDAITLLRHANTSVTPAPDGGLLVAGGADSAHWAVRELADTGADAPTATEVTAVPPVAATIDRLSLQNGVLATNEHNSSFLDAYYTRRISITGTSTGMSYAPSAPTLQSWDNYTTGPYATGDGRAVAFLADTATNSGGAFVQSVDKGEEEAFNMPSTSGTVLDLAGRYAVVNGTSPTKQYVGDLGVYGDLKPIVTRSVTAASVWGTKLWTPGTGNGVVTAKDLKTGKVTDTVSTGAPCVAKELQVVGRWVYWSCGPTGKAGVWDRTAKKNITVPSGEALLGDGYLVRHDTAAGTLQLTAFADGTASTRTIGALAAGAGNSSLRGVSWTVDKFGGPAAYVDADHRIHLVPSQVAPQPLAVTESGATDNTSGPGAISSPWWQYRAVLSRPAASWTATLTSKATGKAVRTYTGGEVDGTLTARWDLRNTAGALVPNGTYTFKLTATPADGSGAALTTSQTVHVSTGAAVRRDFTNHSSWGPDGIGDVLTLSSNGVVNYRPGNGTGGFAGAMAASGWPSTVTLIPFGNLNGDRQNDVLVRFASGELRVYRTYRGQTLLTSTPHTSLGTGWNQYNVLTSPGDVTGDGRPDLIARKTSTGELFLYKGTSTGKLSAQVRIATGWSGYKKIVGIGDFNGDGRGDLLAQDKSNTLWRYDGNGTGGFKSRVKLATNWGSSYNAVIGVGDLTGDGRPDLVSRDAGGTVWRNSGDGKGSFGPRTKIATGWQTYKGLF</sequence>
<dbReference type="PANTHER" id="PTHR44103:SF1">
    <property type="entry name" value="PROPROTEIN CONVERTASE P"/>
    <property type="match status" value="1"/>
</dbReference>
<dbReference type="SUPFAM" id="SSF69318">
    <property type="entry name" value="Integrin alpha N-terminal domain"/>
    <property type="match status" value="1"/>
</dbReference>
<dbReference type="Gene3D" id="2.130.10.130">
    <property type="entry name" value="Integrin alpha, N-terminal"/>
    <property type="match status" value="1"/>
</dbReference>
<proteinExistence type="predicted"/>
<keyword evidence="4" id="KW-1185">Reference proteome</keyword>
<keyword evidence="1" id="KW-0732">Signal</keyword>
<reference evidence="3 4" key="1">
    <citation type="submission" date="2023-10" db="EMBL/GenBank/DDBJ databases">
        <title>Characterization of rhizosphere-enriched actinobacteria from wheat plants lab-grown on chernevaya soil.</title>
        <authorList>
            <person name="Tikhonova E.N."/>
            <person name="Konopkin A."/>
            <person name="Kravchenko I.K."/>
        </authorList>
    </citation>
    <scope>NUCLEOTIDE SEQUENCE [LARGE SCALE GENOMIC DNA]</scope>
    <source>
        <strain evidence="3 4">RR29</strain>
    </source>
</reference>
<dbReference type="InterPro" id="IPR028994">
    <property type="entry name" value="Integrin_alpha_N"/>
</dbReference>
<dbReference type="Gene3D" id="2.60.40.4070">
    <property type="match status" value="1"/>
</dbReference>
<dbReference type="Pfam" id="PF13860">
    <property type="entry name" value="FlgD_ig"/>
    <property type="match status" value="1"/>
</dbReference>
<dbReference type="Proteomes" id="UP001187346">
    <property type="component" value="Unassembled WGS sequence"/>
</dbReference>
<dbReference type="RefSeq" id="WP_317771297.1">
    <property type="nucleotide sequence ID" value="NZ_JAWMAJ010000033.1"/>
</dbReference>
<evidence type="ECO:0000256" key="1">
    <source>
        <dbReference type="ARBA" id="ARBA00022729"/>
    </source>
</evidence>
<feature type="domain" description="FlgD/Vpr Ig-like" evidence="2">
    <location>
        <begin position="697"/>
        <end position="757"/>
    </location>
</feature>
<dbReference type="InterPro" id="IPR025965">
    <property type="entry name" value="FlgD/Vpr_Ig-like"/>
</dbReference>
<dbReference type="Pfam" id="PF13517">
    <property type="entry name" value="FG-GAP_3"/>
    <property type="match status" value="2"/>
</dbReference>
<dbReference type="EMBL" id="JAWMAJ010000033">
    <property type="protein sequence ID" value="MDV7216830.1"/>
    <property type="molecule type" value="Genomic_DNA"/>
</dbReference>
<protein>
    <submittedName>
        <fullName evidence="3">FG-GAP-like repeat-containing protein</fullName>
    </submittedName>
</protein>
<dbReference type="InterPro" id="IPR011048">
    <property type="entry name" value="Haem_d1_sf"/>
</dbReference>
<gene>
    <name evidence="3" type="ORF">R5A26_12815</name>
</gene>